<dbReference type="Gene3D" id="2.60.120.620">
    <property type="entry name" value="q2cbj1_9rhob like domain"/>
    <property type="match status" value="1"/>
</dbReference>
<evidence type="ECO:0000256" key="1">
    <source>
        <dbReference type="ARBA" id="ARBA00001954"/>
    </source>
</evidence>
<dbReference type="AlphaFoldDB" id="A0A483YEK4"/>
<name>A0A483YEK4_KLEPN</name>
<dbReference type="PANTHER" id="PTHR20883">
    <property type="entry name" value="PHYTANOYL-COA DIOXYGENASE DOMAIN CONTAINING 1"/>
    <property type="match status" value="1"/>
</dbReference>
<dbReference type="EMBL" id="SDDS01000122">
    <property type="protein sequence ID" value="TCZ24593.1"/>
    <property type="molecule type" value="Genomic_DNA"/>
</dbReference>
<dbReference type="SUPFAM" id="SSF51197">
    <property type="entry name" value="Clavaminate synthase-like"/>
    <property type="match status" value="1"/>
</dbReference>
<gene>
    <name evidence="2" type="ORF">ETH54_26710</name>
</gene>
<evidence type="ECO:0000313" key="2">
    <source>
        <dbReference type="EMBL" id="TCZ24593.1"/>
    </source>
</evidence>
<sequence>MKNNNFTPASSFGKNTSVDANYYLEHGFADVRELISKEMVENLRDINNQTKSNSAFDSFKRNTYNVAIEDEKILSFIRTEKFADLVKKLGYEDCVFTDGIIFETDSNSVGFDWHIGVTSFKYIYPEDRAFSIWIALDDVDPEKQDGGMSLLSTQAFSGHEFYKLQSKVTKSLTEGKYKIPAIFKTVLGPRFRTEEQKKFKELYPFIQEKIPHLFSESLYISGFARNLFDSESVRYRLAPGDAIAFDKDVFHKSNRFLPGPQLSRRAFVMRFIDVKSRYNQVNSDKTGGDVSVLVNKMIAGNGNHFDIQKGTVIRTTSEVKK</sequence>
<reference evidence="2" key="1">
    <citation type="submission" date="2019-01" db="EMBL/GenBank/DDBJ databases">
        <authorList>
            <person name="Lista F."/>
            <person name="Anselmo A."/>
        </authorList>
    </citation>
    <scope>NUCLEOTIDE SEQUENCE</scope>
    <source>
        <strain evidence="2">3R</strain>
    </source>
</reference>
<comment type="caution">
    <text evidence="2">The sequence shown here is derived from an EMBL/GenBank/DDBJ whole genome shotgun (WGS) entry which is preliminary data.</text>
</comment>
<accession>A0A483YEK4</accession>
<organism evidence="2">
    <name type="scientific">Klebsiella pneumoniae</name>
    <dbReference type="NCBI Taxonomy" id="573"/>
    <lineage>
        <taxon>Bacteria</taxon>
        <taxon>Pseudomonadati</taxon>
        <taxon>Pseudomonadota</taxon>
        <taxon>Gammaproteobacteria</taxon>
        <taxon>Enterobacterales</taxon>
        <taxon>Enterobacteriaceae</taxon>
        <taxon>Klebsiella/Raoultella group</taxon>
        <taxon>Klebsiella</taxon>
        <taxon>Klebsiella pneumoniae complex</taxon>
    </lineage>
</organism>
<protein>
    <submittedName>
        <fullName evidence="2">Uncharacterized protein</fullName>
    </submittedName>
</protein>
<dbReference type="PANTHER" id="PTHR20883:SF48">
    <property type="entry name" value="ECTOINE DIOXYGENASE"/>
    <property type="match status" value="1"/>
</dbReference>
<comment type="cofactor">
    <cofactor evidence="1">
        <name>Fe(2+)</name>
        <dbReference type="ChEBI" id="CHEBI:29033"/>
    </cofactor>
</comment>
<proteinExistence type="predicted"/>